<comment type="similarity">
    <text evidence="2">Belongs to the bacterial sugar transferase family.</text>
</comment>
<keyword evidence="4 7" id="KW-0812">Transmembrane</keyword>
<dbReference type="Gene3D" id="3.40.50.720">
    <property type="entry name" value="NAD(P)-binding Rossmann-like Domain"/>
    <property type="match status" value="1"/>
</dbReference>
<dbReference type="GO" id="GO:0016020">
    <property type="term" value="C:membrane"/>
    <property type="evidence" value="ECO:0007669"/>
    <property type="project" value="UniProtKB-SubCell"/>
</dbReference>
<evidence type="ECO:0000256" key="4">
    <source>
        <dbReference type="ARBA" id="ARBA00022692"/>
    </source>
</evidence>
<comment type="caution">
    <text evidence="9">The sequence shown here is derived from an EMBL/GenBank/DDBJ whole genome shotgun (WGS) entry which is preliminary data.</text>
</comment>
<keyword evidence="10" id="KW-1185">Reference proteome</keyword>
<accession>A0AB94IAV8</accession>
<dbReference type="GO" id="GO:0009242">
    <property type="term" value="P:colanic acid biosynthetic process"/>
    <property type="evidence" value="ECO:0007669"/>
    <property type="project" value="TreeGrafter"/>
</dbReference>
<gene>
    <name evidence="9" type="ORF">O970_08430</name>
</gene>
<evidence type="ECO:0000256" key="6">
    <source>
        <dbReference type="ARBA" id="ARBA00023136"/>
    </source>
</evidence>
<sequence length="462" mass="53496">MIKSKITHSAIRPAVPPFVILQLIFDLLTIIVSAFLADKLLNREIILDCYQILIVIVCFLFSAIVRNMYQSIFTPSTHLLFIELLKVWVIGFGSGVIIHGLISSFKLSWLFLLLWFVFTVVLFYLFYKTAQYIAKRLLRQKEINIAFIDNQLQIKFLAKDLKNIPWKKYNIVGFYSSDDNQYNEMIYKGNIEQLLADAKKGLVDEIYVADSQMMRKKIEYIIQKLADTTCSVMLLPNVFTFNLLRSRIYTINDRPVISIYDTPFQGLNAWIKRVEDIIGASIILMIISPLLLLIAIIIKLTSKGPILFKQDRYGINGKIIKVWKFRSMKVMENGDNVKQVTKGDARLTPVGAFLRRTSLDELPQFLNVLWGDMSIVGPRPHAIVHNEYYRTMIMGYMLRHKVKPGITGWAQINGYRGETDTIDKMQKRIEYDLEYIHNWSISFDIKIILLTIVKGFISKTAY</sequence>
<dbReference type="GO" id="GO:0089702">
    <property type="term" value="F:undecaprenyl-phosphate glucose phosphotransferase activity"/>
    <property type="evidence" value="ECO:0007669"/>
    <property type="project" value="UniProtKB-EC"/>
</dbReference>
<dbReference type="Pfam" id="PF02397">
    <property type="entry name" value="Bac_transf"/>
    <property type="match status" value="1"/>
</dbReference>
<evidence type="ECO:0000313" key="9">
    <source>
        <dbReference type="EMBL" id="TEA26539.1"/>
    </source>
</evidence>
<comment type="subcellular location">
    <subcellularLocation>
        <location evidence="1">Membrane</location>
        <topology evidence="1">Multi-pass membrane protein</topology>
    </subcellularLocation>
</comment>
<dbReference type="InterPro" id="IPR003362">
    <property type="entry name" value="Bact_transf"/>
</dbReference>
<keyword evidence="3 9" id="KW-0808">Transferase</keyword>
<proteinExistence type="inferred from homology"/>
<dbReference type="RefSeq" id="WP_024496671.1">
    <property type="nucleotide sequence ID" value="NZ_AWGA01000074.1"/>
</dbReference>
<dbReference type="InterPro" id="IPR017473">
    <property type="entry name" value="Undecaprenyl-P_gluc_Ptfrase"/>
</dbReference>
<reference evidence="9 10" key="1">
    <citation type="journal article" date="2014" name="Appl. Environ. Microbiol.">
        <title>Genomic features of a bumble bee symbiont reflect its host environment.</title>
        <authorList>
            <person name="Martinson V.G."/>
            <person name="Magoc T."/>
            <person name="Koch H."/>
            <person name="Salzberg S.L."/>
            <person name="Moran N.A."/>
        </authorList>
    </citation>
    <scope>NUCLEOTIDE SEQUENCE [LARGE SCALE GENOMIC DNA]</scope>
    <source>
        <strain evidence="9 10">Bimp</strain>
    </source>
</reference>
<dbReference type="NCBIfam" id="TIGR03023">
    <property type="entry name" value="WcaJ_sugtrans"/>
    <property type="match status" value="1"/>
</dbReference>
<organism evidence="9 10">
    <name type="scientific">Candidatus Schmidhempelia bombi str. Bimp</name>
    <dbReference type="NCBI Taxonomy" id="1387197"/>
    <lineage>
        <taxon>Bacteria</taxon>
        <taxon>Pseudomonadati</taxon>
        <taxon>Pseudomonadota</taxon>
        <taxon>Gammaproteobacteria</taxon>
        <taxon>Orbales</taxon>
        <taxon>Orbaceae</taxon>
        <taxon>Candidatus Schmidhempelia</taxon>
    </lineage>
</organism>
<dbReference type="PANTHER" id="PTHR30576:SF21">
    <property type="entry name" value="UDP-GLUCOSE:UNDECAPRENYL-PHOSPHATE GLUCOSE-1-PHOSPHATE TRANSFERASE"/>
    <property type="match status" value="1"/>
</dbReference>
<evidence type="ECO:0000313" key="10">
    <source>
        <dbReference type="Proteomes" id="UP000506160"/>
    </source>
</evidence>
<dbReference type="AlphaFoldDB" id="A0AB94IAV8"/>
<feature type="transmembrane region" description="Helical" evidence="7">
    <location>
        <begin position="49"/>
        <end position="69"/>
    </location>
</feature>
<dbReference type="EMBL" id="AWGA01000074">
    <property type="protein sequence ID" value="TEA26539.1"/>
    <property type="molecule type" value="Genomic_DNA"/>
</dbReference>
<dbReference type="Proteomes" id="UP000506160">
    <property type="component" value="Unassembled WGS sequence"/>
</dbReference>
<dbReference type="NCBIfam" id="TIGR03025">
    <property type="entry name" value="EPS_sugtrans"/>
    <property type="match status" value="1"/>
</dbReference>
<protein>
    <submittedName>
        <fullName evidence="9">Undecaprenyl-phosphate glucose phosphotransferase</fullName>
        <ecNumber evidence="9">2.7.8.31</ecNumber>
    </submittedName>
</protein>
<evidence type="ECO:0000256" key="5">
    <source>
        <dbReference type="ARBA" id="ARBA00022989"/>
    </source>
</evidence>
<dbReference type="Pfam" id="PF13727">
    <property type="entry name" value="CoA_binding_3"/>
    <property type="match status" value="1"/>
</dbReference>
<feature type="transmembrane region" description="Helical" evidence="7">
    <location>
        <begin position="277"/>
        <end position="298"/>
    </location>
</feature>
<evidence type="ECO:0000256" key="3">
    <source>
        <dbReference type="ARBA" id="ARBA00022679"/>
    </source>
</evidence>
<keyword evidence="6 7" id="KW-0472">Membrane</keyword>
<evidence type="ECO:0000259" key="8">
    <source>
        <dbReference type="Pfam" id="PF02397"/>
    </source>
</evidence>
<feature type="transmembrane region" description="Helical" evidence="7">
    <location>
        <begin position="108"/>
        <end position="127"/>
    </location>
</feature>
<evidence type="ECO:0000256" key="1">
    <source>
        <dbReference type="ARBA" id="ARBA00004141"/>
    </source>
</evidence>
<evidence type="ECO:0000256" key="2">
    <source>
        <dbReference type="ARBA" id="ARBA00006464"/>
    </source>
</evidence>
<dbReference type="EC" id="2.7.8.31" evidence="9"/>
<dbReference type="InterPro" id="IPR017475">
    <property type="entry name" value="EPS_sugar_tfrase"/>
</dbReference>
<feature type="domain" description="Bacterial sugar transferase" evidence="8">
    <location>
        <begin position="272"/>
        <end position="454"/>
    </location>
</feature>
<evidence type="ECO:0000256" key="7">
    <source>
        <dbReference type="SAM" id="Phobius"/>
    </source>
</evidence>
<name>A0AB94IAV8_9GAMM</name>
<feature type="transmembrane region" description="Helical" evidence="7">
    <location>
        <begin position="81"/>
        <end position="102"/>
    </location>
</feature>
<feature type="transmembrane region" description="Helical" evidence="7">
    <location>
        <begin position="20"/>
        <end position="37"/>
    </location>
</feature>
<keyword evidence="5 7" id="KW-1133">Transmembrane helix</keyword>
<dbReference type="PANTHER" id="PTHR30576">
    <property type="entry name" value="COLANIC BIOSYNTHESIS UDP-GLUCOSE LIPID CARRIER TRANSFERASE"/>
    <property type="match status" value="1"/>
</dbReference>